<evidence type="ECO:0000313" key="4">
    <source>
        <dbReference type="EMBL" id="SFV80202.1"/>
    </source>
</evidence>
<evidence type="ECO:0000313" key="2">
    <source>
        <dbReference type="EMBL" id="SFV78224.1"/>
    </source>
</evidence>
<accession>A0A1W1DG59</accession>
<organism evidence="4">
    <name type="scientific">hydrothermal vent metagenome</name>
    <dbReference type="NCBI Taxonomy" id="652676"/>
    <lineage>
        <taxon>unclassified sequences</taxon>
        <taxon>metagenomes</taxon>
        <taxon>ecological metagenomes</taxon>
    </lineage>
</organism>
<protein>
    <submittedName>
        <fullName evidence="4">Conserved domain protein</fullName>
    </submittedName>
</protein>
<sequence>MNKLSLFFITLCLSTLVSAKLIKVSSAGVSLQDSNQQWACVLDDKTKLMWEVKRSMKGLQDNQSTYTWFDGSSGVENDEYSRNCYWGEGCNTQNFIQALNTSNLCQSTNWRLPNESELNSLLVYNDNNPLINTHYFPNTQSKSYWTSATHGQNTDVAIDVPFFYGGTNGSDKSFDSYIRGVRDVK</sequence>
<feature type="domain" description="Lcl C-terminal" evidence="1">
    <location>
        <begin position="40"/>
        <end position="182"/>
    </location>
</feature>
<dbReference type="AlphaFoldDB" id="A0A1W1DG59"/>
<dbReference type="EMBL" id="FPHU01000043">
    <property type="protein sequence ID" value="SFV80097.1"/>
    <property type="molecule type" value="Genomic_DNA"/>
</dbReference>
<dbReference type="EMBL" id="FPHQ01000324">
    <property type="protein sequence ID" value="SFV78224.1"/>
    <property type="molecule type" value="Genomic_DNA"/>
</dbReference>
<proteinExistence type="predicted"/>
<dbReference type="Pfam" id="PF07603">
    <property type="entry name" value="Lcl_C"/>
    <property type="match status" value="1"/>
</dbReference>
<evidence type="ECO:0000259" key="1">
    <source>
        <dbReference type="Pfam" id="PF07603"/>
    </source>
</evidence>
<reference evidence="4" key="1">
    <citation type="submission" date="2016-10" db="EMBL/GenBank/DDBJ databases">
        <authorList>
            <person name="de Groot N.N."/>
        </authorList>
    </citation>
    <scope>NUCLEOTIDE SEQUENCE</scope>
</reference>
<name>A0A1W1DG59_9ZZZZ</name>
<dbReference type="InterPro" id="IPR011460">
    <property type="entry name" value="Lcl_C"/>
</dbReference>
<dbReference type="PANTHER" id="PTHR35812">
    <property type="entry name" value="LIPOPROTEIN"/>
    <property type="match status" value="1"/>
</dbReference>
<dbReference type="EMBL" id="FPHU01000053">
    <property type="protein sequence ID" value="SFV80202.1"/>
    <property type="molecule type" value="Genomic_DNA"/>
</dbReference>
<gene>
    <name evidence="2" type="ORF">MNB_SUP05-10-1092</name>
    <name evidence="3" type="ORF">MNB_SUP05-13-227</name>
    <name evidence="4" type="ORF">MNB_SUP05-13-571</name>
</gene>
<evidence type="ECO:0000313" key="3">
    <source>
        <dbReference type="EMBL" id="SFV80097.1"/>
    </source>
</evidence>
<dbReference type="PANTHER" id="PTHR35812:SF1">
    <property type="entry name" value="LIPOPROTEIN"/>
    <property type="match status" value="1"/>
</dbReference>